<feature type="compositionally biased region" description="Basic residues" evidence="1">
    <location>
        <begin position="356"/>
        <end position="366"/>
    </location>
</feature>
<keyword evidence="2" id="KW-0732">Signal</keyword>
<feature type="compositionally biased region" description="Basic and acidic residues" evidence="1">
    <location>
        <begin position="333"/>
        <end position="355"/>
    </location>
</feature>
<accession>A0A8H8P5N5</accession>
<feature type="compositionally biased region" description="Low complexity" evidence="1">
    <location>
        <begin position="227"/>
        <end position="247"/>
    </location>
</feature>
<dbReference type="EMBL" id="CP059671">
    <property type="protein sequence ID" value="QRW25969.1"/>
    <property type="molecule type" value="Genomic_DNA"/>
</dbReference>
<dbReference type="GeneID" id="67033324"/>
<dbReference type="AlphaFoldDB" id="A0A8H8P5N5"/>
<dbReference type="Proteomes" id="UP000650533">
    <property type="component" value="Chromosome 14"/>
</dbReference>
<feature type="compositionally biased region" description="Polar residues" evidence="1">
    <location>
        <begin position="107"/>
        <end position="124"/>
    </location>
</feature>
<dbReference type="RefSeq" id="XP_043186206.1">
    <property type="nucleotide sequence ID" value="XM_043330861.1"/>
</dbReference>
<feature type="signal peptide" evidence="2">
    <location>
        <begin position="1"/>
        <end position="21"/>
    </location>
</feature>
<feature type="compositionally biased region" description="Basic and acidic residues" evidence="1">
    <location>
        <begin position="133"/>
        <end position="145"/>
    </location>
</feature>
<proteinExistence type="predicted"/>
<dbReference type="KEGG" id="rsx:RhiXN_11046"/>
<evidence type="ECO:0000313" key="4">
    <source>
        <dbReference type="Proteomes" id="UP000650533"/>
    </source>
</evidence>
<feature type="region of interest" description="Disordered" evidence="1">
    <location>
        <begin position="328"/>
        <end position="371"/>
    </location>
</feature>
<evidence type="ECO:0000256" key="1">
    <source>
        <dbReference type="SAM" id="MobiDB-lite"/>
    </source>
</evidence>
<feature type="compositionally biased region" description="Basic and acidic residues" evidence="1">
    <location>
        <begin position="274"/>
        <end position="299"/>
    </location>
</feature>
<feature type="chain" id="PRO_5034551757" evidence="2">
    <location>
        <begin position="22"/>
        <end position="409"/>
    </location>
</feature>
<gene>
    <name evidence="3" type="ORF">RhiXN_11046</name>
</gene>
<feature type="region of interest" description="Disordered" evidence="1">
    <location>
        <begin position="107"/>
        <end position="299"/>
    </location>
</feature>
<protein>
    <submittedName>
        <fullName evidence="3">Uncharacterized protein</fullName>
    </submittedName>
</protein>
<feature type="compositionally biased region" description="Polar residues" evidence="1">
    <location>
        <begin position="200"/>
        <end position="211"/>
    </location>
</feature>
<feature type="region of interest" description="Disordered" evidence="1">
    <location>
        <begin position="41"/>
        <end position="71"/>
    </location>
</feature>
<evidence type="ECO:0000256" key="2">
    <source>
        <dbReference type="SAM" id="SignalP"/>
    </source>
</evidence>
<name>A0A8H8P5N5_9AGAM</name>
<feature type="compositionally biased region" description="Low complexity" evidence="1">
    <location>
        <begin position="155"/>
        <end position="181"/>
    </location>
</feature>
<reference evidence="3" key="1">
    <citation type="submission" date="2020-05" db="EMBL/GenBank/DDBJ databases">
        <title>Evolutionary and genomic comparisons of hybrid uninucleate and nonhybrid Rhizoctonia fungi.</title>
        <authorList>
            <person name="Li C."/>
            <person name="Chen X."/>
        </authorList>
    </citation>
    <scope>NUCLEOTIDE SEQUENCE</scope>
    <source>
        <strain evidence="3">AG-1 IA</strain>
    </source>
</reference>
<sequence>MVQLRISAAFVVLSAFIGVSALPILARSSKELQIGKVLPSPATGEELPARIPPQAAPNRNTQSNDHPRPRVRDLGAAMRIVLTTVGKKPFEHIQLRDLQEHQRARLLSNQPSPPSSVAKSQQTPPCIPGRLMRMRERRQAGRQDQSRPQQSKQTNPQRQPQSQNNQVSPPIPASPARAPVANNNDIQNGRQRPRRISRLFGSQLQVGNVRQTAVPPPSAAPNTTLEPSQPNSEKGSSSNSSGAASPGHQDGAQNDWHQEHPAEVKVSVSPEGETGGKERSEIQDEMKEVREDKERGAERLCATDRKNRWSKSEFGRIGTNVVRMSATTAWDPRVSEGRGGGAKESHENDGPERGGRRARRARGKGRRGGDEVAVTCRRYGVTTWVRNMVEEMAGLGEQDLIADKDEEEL</sequence>
<organism evidence="3 4">
    <name type="scientific">Rhizoctonia solani</name>
    <dbReference type="NCBI Taxonomy" id="456999"/>
    <lineage>
        <taxon>Eukaryota</taxon>
        <taxon>Fungi</taxon>
        <taxon>Dikarya</taxon>
        <taxon>Basidiomycota</taxon>
        <taxon>Agaricomycotina</taxon>
        <taxon>Agaricomycetes</taxon>
        <taxon>Cantharellales</taxon>
        <taxon>Ceratobasidiaceae</taxon>
        <taxon>Rhizoctonia</taxon>
    </lineage>
</organism>
<evidence type="ECO:0000313" key="3">
    <source>
        <dbReference type="EMBL" id="QRW25969.1"/>
    </source>
</evidence>